<reference evidence="3 4" key="1">
    <citation type="journal article" date="2018" name="Aquat. Microb. Ecol.">
        <title>Gammaproteobacterial methanotrophs dominate.</title>
        <authorList>
            <person name="Rissanen A.J."/>
            <person name="Saarenheimo J."/>
            <person name="Tiirola M."/>
            <person name="Peura S."/>
            <person name="Aalto S.L."/>
            <person name="Karvinen A."/>
            <person name="Nykanen H."/>
        </authorList>
    </citation>
    <scope>NUCLEOTIDE SEQUENCE [LARGE SCALE GENOMIC DNA]</scope>
    <source>
        <strain evidence="3">AMbin10</strain>
    </source>
</reference>
<dbReference type="Proteomes" id="UP000249396">
    <property type="component" value="Unassembled WGS sequence"/>
</dbReference>
<dbReference type="PANTHER" id="PTHR32305:SF15">
    <property type="entry name" value="PROTEIN RHSA-RELATED"/>
    <property type="match status" value="1"/>
</dbReference>
<evidence type="ECO:0000259" key="2">
    <source>
        <dbReference type="Pfam" id="PF20041"/>
    </source>
</evidence>
<feature type="domain" description="Insecticide toxin TcdB middle/N-terminal" evidence="1">
    <location>
        <begin position="164"/>
        <end position="345"/>
    </location>
</feature>
<dbReference type="AlphaFoldDB" id="A0A2W4RRG0"/>
<dbReference type="NCBIfam" id="TIGR01643">
    <property type="entry name" value="YD_repeat_2x"/>
    <property type="match status" value="1"/>
</dbReference>
<evidence type="ECO:0000313" key="3">
    <source>
        <dbReference type="EMBL" id="PZN86541.1"/>
    </source>
</evidence>
<dbReference type="EMBL" id="QJPH01000076">
    <property type="protein sequence ID" value="PZN86541.1"/>
    <property type="molecule type" value="Genomic_DNA"/>
</dbReference>
<proteinExistence type="predicted"/>
<comment type="caution">
    <text evidence="3">The sequence shown here is derived from an EMBL/GenBank/DDBJ whole genome shotgun (WGS) entry which is preliminary data.</text>
</comment>
<feature type="non-terminal residue" evidence="3">
    <location>
        <position position="1"/>
    </location>
</feature>
<dbReference type="Pfam" id="PF12256">
    <property type="entry name" value="TcdB_toxin_midN"/>
    <property type="match status" value="1"/>
</dbReference>
<feature type="non-terminal residue" evidence="3">
    <location>
        <position position="851"/>
    </location>
</feature>
<feature type="domain" description="DUF6443" evidence="2">
    <location>
        <begin position="643"/>
        <end position="739"/>
    </location>
</feature>
<evidence type="ECO:0000313" key="4">
    <source>
        <dbReference type="Proteomes" id="UP000249396"/>
    </source>
</evidence>
<dbReference type="InterPro" id="IPR006530">
    <property type="entry name" value="YD"/>
</dbReference>
<evidence type="ECO:0000259" key="1">
    <source>
        <dbReference type="Pfam" id="PF12256"/>
    </source>
</evidence>
<dbReference type="PANTHER" id="PTHR32305">
    <property type="match status" value="1"/>
</dbReference>
<protein>
    <submittedName>
        <fullName evidence="3">Uncharacterized protein</fullName>
    </submittedName>
</protein>
<name>A0A2W4RRG0_9GAMM</name>
<sequence>SVDLNFDKQMDTLRSFTTVGASGLGVAFSAYLNRGDGHLDFVPQTTTDIVKGVPTSFSEMRGALVLADMNGDRLLDLVWLKDATNGGPRYWPAIGNGQFDDSVSGYSVPLTDGPDFGGAPGEMEKLELADLNEDGLADLLQVTGSQVRYWLNEGGTQFGKQSTLSFSAQFDPSSATYRLMDMDGDGLQDLVFYVRAQLTPDAMAQGFWMLRLFRDKQGQLTDKIDNDKDGLIDEADEGNSGPNLLGSISNGIGKTTSLLYGAHVQEMLRDAAQGNPWKTVVPFATPVLQRLDVHDGSRAYITRFSYHDGYYDGKEKEFRGFASAERLEEGDASAPDLITRYHFDTGVTVEALKGKALAMAERNGASQEFHSETYSWTTKKLLDGSGGDSRSVIFAKQDSKLRTVAEQGHGDPVQLRWEFEYDDYGNTTVVRELGRLDSGWDDERTTVTCYSAGYPSGLAAWILDQPIEHSITDENGKLAARQRHYYDGNTSLGVISKGNETKTEDWVHDTTYITSKRSDYDAYGNVIALYDPLYDAAAKAGGHYREIDYDQDFHTFPTQERIYTGKTVLTAKADFDPGLGVVNNYTEFNGFTNVYAYDAFGRLTSIRKPGDSGTTVEYGYALARKLADGKLINWVDLHQRETDGGGTVDSRQFFDGLGRKVMTRAEGEFPGQIVVSDTVQFNAQKTPWRQYLPYFETNASLDYQAPTFASAYVEHFYDPLGRELKAVQPTGEFSQIEYQPLVKRVHDEEQTNPNSPHFGAGMRYIEDGLENNKGAGRLREVHEIVKIGDDGNPINAPATWITRYRYDLLDNLTGYTDSQNNQKTIEYDGLGRQTFMNDPDRGQVRYEYDDA</sequence>
<dbReference type="InterPro" id="IPR045619">
    <property type="entry name" value="DUF6443"/>
</dbReference>
<dbReference type="InterPro" id="IPR050708">
    <property type="entry name" value="T6SS_VgrG/RHS"/>
</dbReference>
<dbReference type="SUPFAM" id="SSF69318">
    <property type="entry name" value="Integrin alpha N-terminal domain"/>
    <property type="match status" value="1"/>
</dbReference>
<organism evidence="3 4">
    <name type="scientific">Candidatus Methylumidiphilus alinenensis</name>
    <dbReference type="NCBI Taxonomy" id="2202197"/>
    <lineage>
        <taxon>Bacteria</taxon>
        <taxon>Pseudomonadati</taxon>
        <taxon>Pseudomonadota</taxon>
        <taxon>Gammaproteobacteria</taxon>
        <taxon>Methylococcales</taxon>
        <taxon>Candidatus Methylumidiphilus</taxon>
    </lineage>
</organism>
<accession>A0A2W4RRG0</accession>
<dbReference type="Pfam" id="PF20041">
    <property type="entry name" value="DUF6443"/>
    <property type="match status" value="1"/>
</dbReference>
<gene>
    <name evidence="3" type="ORF">DM484_00805</name>
</gene>
<dbReference type="Gene3D" id="2.180.10.10">
    <property type="entry name" value="RHS repeat-associated core"/>
    <property type="match status" value="1"/>
</dbReference>
<dbReference type="InterPro" id="IPR022045">
    <property type="entry name" value="TcdB_toxin_mid/N"/>
</dbReference>
<dbReference type="InterPro" id="IPR028994">
    <property type="entry name" value="Integrin_alpha_N"/>
</dbReference>